<name>A0ABR9M7D9_9ACTN</name>
<feature type="signal peptide" evidence="1">
    <location>
        <begin position="1"/>
        <end position="24"/>
    </location>
</feature>
<keyword evidence="1" id="KW-0732">Signal</keyword>
<feature type="chain" id="PRO_5047170684" description="Dispase autolysis-inducing protein" evidence="1">
    <location>
        <begin position="25"/>
        <end position="370"/>
    </location>
</feature>
<dbReference type="InterPro" id="IPR015943">
    <property type="entry name" value="WD40/YVTN_repeat-like_dom_sf"/>
</dbReference>
<evidence type="ECO:0000313" key="3">
    <source>
        <dbReference type="Proteomes" id="UP000633509"/>
    </source>
</evidence>
<evidence type="ECO:0000256" key="1">
    <source>
        <dbReference type="SAM" id="SignalP"/>
    </source>
</evidence>
<dbReference type="Proteomes" id="UP000633509">
    <property type="component" value="Unassembled WGS sequence"/>
</dbReference>
<proteinExistence type="predicted"/>
<dbReference type="RefSeq" id="WP_192788662.1">
    <property type="nucleotide sequence ID" value="NZ_JADBEK010000001.1"/>
</dbReference>
<organism evidence="2 3">
    <name type="scientific">Nonomuraea angiospora</name>
    <dbReference type="NCBI Taxonomy" id="46172"/>
    <lineage>
        <taxon>Bacteria</taxon>
        <taxon>Bacillati</taxon>
        <taxon>Actinomycetota</taxon>
        <taxon>Actinomycetes</taxon>
        <taxon>Streptosporangiales</taxon>
        <taxon>Streptosporangiaceae</taxon>
        <taxon>Nonomuraea</taxon>
    </lineage>
</organism>
<sequence>MKKAFTIGVTTALVVLSAAGPAAAVDEPFGRWRQPSCGTVNGDGSVTYTRNDGRTIAPTSQVLRPVVYTTGLVALDRPDELLAMSNNALLTSKDAGCTWATAGKVNGRNTELVAARGGRAYAWDRDGNLALATSGAVTPLASPAGEVAGLGVDRYRGDRLRVSDGRGQLHESRDGGRTWRPVGVPAWAQGDLVLVYTAVFDPYDLDHVVVGGSDTGARVTFDGGRTWTAATGLSASGGKVNVFSAAISPAAPNVVYAMGLDIGEADGGAPSGGRHIYRSFDGGRRFVPVVDQGDGVTIANGPLLAPHPTDPGVLYFDFGTGWAATGTDLYKYDARRNRVTVNHNTYDRVTSIAFNPSNPGVMYLGVAEEV</sequence>
<dbReference type="InterPro" id="IPR036278">
    <property type="entry name" value="Sialidase_sf"/>
</dbReference>
<accession>A0ABR9M7D9</accession>
<evidence type="ECO:0008006" key="4">
    <source>
        <dbReference type="Google" id="ProtNLM"/>
    </source>
</evidence>
<reference evidence="2 3" key="1">
    <citation type="submission" date="2020-10" db="EMBL/GenBank/DDBJ databases">
        <title>Sequencing the genomes of 1000 actinobacteria strains.</title>
        <authorList>
            <person name="Klenk H.-P."/>
        </authorList>
    </citation>
    <scope>NUCLEOTIDE SEQUENCE [LARGE SCALE GENOMIC DNA]</scope>
    <source>
        <strain evidence="2 3">DSM 43173</strain>
    </source>
</reference>
<gene>
    <name evidence="2" type="ORF">H4W80_006705</name>
</gene>
<protein>
    <recommendedName>
        <fullName evidence="4">Dispase autolysis-inducing protein</fullName>
    </recommendedName>
</protein>
<dbReference type="Gene3D" id="2.130.10.10">
    <property type="entry name" value="YVTN repeat-like/Quinoprotein amine dehydrogenase"/>
    <property type="match status" value="2"/>
</dbReference>
<dbReference type="CDD" id="cd15482">
    <property type="entry name" value="Sialidase_non-viral"/>
    <property type="match status" value="1"/>
</dbReference>
<dbReference type="SUPFAM" id="SSF50939">
    <property type="entry name" value="Sialidases"/>
    <property type="match status" value="1"/>
</dbReference>
<comment type="caution">
    <text evidence="2">The sequence shown here is derived from an EMBL/GenBank/DDBJ whole genome shotgun (WGS) entry which is preliminary data.</text>
</comment>
<evidence type="ECO:0000313" key="2">
    <source>
        <dbReference type="EMBL" id="MBE1588447.1"/>
    </source>
</evidence>
<dbReference type="EMBL" id="JADBEK010000001">
    <property type="protein sequence ID" value="MBE1588447.1"/>
    <property type="molecule type" value="Genomic_DNA"/>
</dbReference>
<keyword evidence="3" id="KW-1185">Reference proteome</keyword>